<feature type="domain" description="Dilute" evidence="1">
    <location>
        <begin position="76"/>
        <end position="183"/>
    </location>
</feature>
<keyword evidence="3" id="KW-1185">Reference proteome</keyword>
<evidence type="ECO:0000313" key="3">
    <source>
        <dbReference type="Proteomes" id="UP000683360"/>
    </source>
</evidence>
<protein>
    <submittedName>
        <fullName evidence="2">MYO5</fullName>
    </submittedName>
</protein>
<reference evidence="2" key="1">
    <citation type="submission" date="2021-03" db="EMBL/GenBank/DDBJ databases">
        <authorList>
            <person name="Bekaert M."/>
        </authorList>
    </citation>
    <scope>NUCLEOTIDE SEQUENCE</scope>
</reference>
<dbReference type="GO" id="GO:0051020">
    <property type="term" value="F:GTPase binding"/>
    <property type="evidence" value="ECO:0007669"/>
    <property type="project" value="TreeGrafter"/>
</dbReference>
<name>A0A8S3T1N0_MYTED</name>
<proteinExistence type="predicted"/>
<dbReference type="Proteomes" id="UP000683360">
    <property type="component" value="Unassembled WGS sequence"/>
</dbReference>
<dbReference type="PANTHER" id="PTHR16027">
    <property type="entry name" value="DILUTE DOMAIN-CONTAINING PROTEIN YPR089W"/>
    <property type="match status" value="1"/>
</dbReference>
<dbReference type="OrthoDB" id="6108017at2759"/>
<evidence type="ECO:0000313" key="2">
    <source>
        <dbReference type="EMBL" id="CAG2227496.1"/>
    </source>
</evidence>
<dbReference type="AlphaFoldDB" id="A0A8S3T1N0"/>
<accession>A0A8S3T1N0</accession>
<evidence type="ECO:0000259" key="1">
    <source>
        <dbReference type="PROSITE" id="PS51126"/>
    </source>
</evidence>
<dbReference type="PANTHER" id="PTHR16027:SF6">
    <property type="entry name" value="DILUTE DOMAIN-CONTAINING PROTEIN"/>
    <property type="match status" value="1"/>
</dbReference>
<dbReference type="InterPro" id="IPR052072">
    <property type="entry name" value="Vascular_dev_regulator"/>
</dbReference>
<gene>
    <name evidence="2" type="ORF">MEDL_40509</name>
</gene>
<dbReference type="InterPro" id="IPR002710">
    <property type="entry name" value="Dilute_dom"/>
</dbReference>
<dbReference type="EMBL" id="CAJPWZ010001965">
    <property type="protein sequence ID" value="CAG2227496.1"/>
    <property type="molecule type" value="Genomic_DNA"/>
</dbReference>
<sequence>MLFFARICESNDKNQDQIRKLKKMLKTYAKRLKDGEDLKPRVAVGLLPGLPAYVLFMCVRHTDYVNDDEKVRGLLTNTINGIKKCVKKHHSDVERVTLWLTNTCRLLHTLKQYSGEKAFQSDNSPRQNEHCLRNFDLSEYRQVFSDLAVWIYQTMIKQMQESVQQMIGKVQVTWALSLFIVNP</sequence>
<dbReference type="PROSITE" id="PS51126">
    <property type="entry name" value="DILUTE"/>
    <property type="match status" value="1"/>
</dbReference>
<comment type="caution">
    <text evidence="2">The sequence shown here is derived from an EMBL/GenBank/DDBJ whole genome shotgun (WGS) entry which is preliminary data.</text>
</comment>
<organism evidence="2 3">
    <name type="scientific">Mytilus edulis</name>
    <name type="common">Blue mussel</name>
    <dbReference type="NCBI Taxonomy" id="6550"/>
    <lineage>
        <taxon>Eukaryota</taxon>
        <taxon>Metazoa</taxon>
        <taxon>Spiralia</taxon>
        <taxon>Lophotrochozoa</taxon>
        <taxon>Mollusca</taxon>
        <taxon>Bivalvia</taxon>
        <taxon>Autobranchia</taxon>
        <taxon>Pteriomorphia</taxon>
        <taxon>Mytilida</taxon>
        <taxon>Mytiloidea</taxon>
        <taxon>Mytilidae</taxon>
        <taxon>Mytilinae</taxon>
        <taxon>Mytilus</taxon>
    </lineage>
</organism>